<evidence type="ECO:0000313" key="1">
    <source>
        <dbReference type="EnsemblPlants" id="Solyc01g066380.3.1.1"/>
    </source>
</evidence>
<reference evidence="1" key="2">
    <citation type="submission" date="2019-01" db="UniProtKB">
        <authorList>
            <consortium name="EnsemblPlants"/>
        </authorList>
    </citation>
    <scope>IDENTIFICATION</scope>
    <source>
        <strain evidence="1">cv. Heinz 1706</strain>
    </source>
</reference>
<dbReference type="InParanoid" id="A0A3Q7EFR1"/>
<gene>
    <name evidence="1" type="primary">LOC101260967</name>
</gene>
<reference evidence="1" key="1">
    <citation type="journal article" date="2012" name="Nature">
        <title>The tomato genome sequence provides insights into fleshy fruit evolution.</title>
        <authorList>
            <consortium name="Tomato Genome Consortium"/>
        </authorList>
    </citation>
    <scope>NUCLEOTIDE SEQUENCE [LARGE SCALE GENOMIC DNA]</scope>
    <source>
        <strain evidence="1">cv. Heinz 1706</strain>
    </source>
</reference>
<accession>A0A3Q7EFR1</accession>
<dbReference type="Gramene" id="Solyc01g066380.3.1">
    <property type="protein sequence ID" value="Solyc01g066380.3.1.1"/>
    <property type="gene ID" value="Solyc01g066380.3"/>
</dbReference>
<organism evidence="1">
    <name type="scientific">Solanum lycopersicum</name>
    <name type="common">Tomato</name>
    <name type="synonym">Lycopersicon esculentum</name>
    <dbReference type="NCBI Taxonomy" id="4081"/>
    <lineage>
        <taxon>Eukaryota</taxon>
        <taxon>Viridiplantae</taxon>
        <taxon>Streptophyta</taxon>
        <taxon>Embryophyta</taxon>
        <taxon>Tracheophyta</taxon>
        <taxon>Spermatophyta</taxon>
        <taxon>Magnoliopsida</taxon>
        <taxon>eudicotyledons</taxon>
        <taxon>Gunneridae</taxon>
        <taxon>Pentapetalae</taxon>
        <taxon>asterids</taxon>
        <taxon>lamiids</taxon>
        <taxon>Solanales</taxon>
        <taxon>Solanaceae</taxon>
        <taxon>Solanoideae</taxon>
        <taxon>Solaneae</taxon>
        <taxon>Solanum</taxon>
        <taxon>Solanum subgen. Lycopersicon</taxon>
    </lineage>
</organism>
<dbReference type="PaxDb" id="4081-Solyc01g066380.2.1"/>
<dbReference type="AlphaFoldDB" id="A0A3Q7EFR1"/>
<sequence>MSFITKPSPQTPRVAVCHVDIRLGTTAWSPVIMVLVGPSPISTTFSMFFSISMCSLYVPALIRITKGVGLLLGTA</sequence>
<proteinExistence type="predicted"/>
<keyword evidence="2" id="KW-1185">Reference proteome</keyword>
<dbReference type="Proteomes" id="UP000004994">
    <property type="component" value="Chromosome 1"/>
</dbReference>
<dbReference type="EnsemblPlants" id="Solyc01g066380.3.1">
    <property type="protein sequence ID" value="Solyc01g066380.3.1.1"/>
    <property type="gene ID" value="Solyc01g066380.3"/>
</dbReference>
<name>A0A3Q7EFR1_SOLLC</name>
<protein>
    <submittedName>
        <fullName evidence="1">Uncharacterized protein</fullName>
    </submittedName>
</protein>
<evidence type="ECO:0000313" key="2">
    <source>
        <dbReference type="Proteomes" id="UP000004994"/>
    </source>
</evidence>